<comment type="caution">
    <text evidence="2">The sequence shown here is derived from an EMBL/GenBank/DDBJ whole genome shotgun (WGS) entry which is preliminary data.</text>
</comment>
<name>A0A8S1GZL8_9PELO</name>
<dbReference type="AlphaFoldDB" id="A0A8S1GZL8"/>
<feature type="compositionally biased region" description="Acidic residues" evidence="1">
    <location>
        <begin position="251"/>
        <end position="266"/>
    </location>
</feature>
<evidence type="ECO:0000313" key="3">
    <source>
        <dbReference type="Proteomes" id="UP000835052"/>
    </source>
</evidence>
<evidence type="ECO:0000313" key="2">
    <source>
        <dbReference type="EMBL" id="CAD6189446.1"/>
    </source>
</evidence>
<proteinExistence type="predicted"/>
<keyword evidence="3" id="KW-1185">Reference proteome</keyword>
<gene>
    <name evidence="2" type="ORF">CAUJ_LOCUS5365</name>
</gene>
<reference evidence="2" key="1">
    <citation type="submission" date="2020-10" db="EMBL/GenBank/DDBJ databases">
        <authorList>
            <person name="Kikuchi T."/>
        </authorList>
    </citation>
    <scope>NUCLEOTIDE SEQUENCE</scope>
    <source>
        <strain evidence="2">NKZ352</strain>
    </source>
</reference>
<dbReference type="Proteomes" id="UP000835052">
    <property type="component" value="Unassembled WGS sequence"/>
</dbReference>
<sequence length="266" mass="30774">MRPYSVGKARFNLRRAQKETFELQIQWRMSRTGRERRRATRRLVAAETFERFCRLMLSSMLRVEATLAQAAAMIRAQYPEEAPSSEILTEGAFLFEWSYHSIEEMNPKSLWRRSGVRRISLKEFCLLASFFGRVALLVVSSCCAFMDAQILRRQQAVFRANLKVQQAGQEVGKLSKFASRAEERARVKRTFRGEFFPGEEVFENSLPREIEKRRTKAAVASALRASRFARVQLEKYQSRLEKALRDKGNEIVEEAEDDDVEGDASI</sequence>
<accession>A0A8S1GZL8</accession>
<evidence type="ECO:0000256" key="1">
    <source>
        <dbReference type="SAM" id="MobiDB-lite"/>
    </source>
</evidence>
<dbReference type="EMBL" id="CAJGYM010000010">
    <property type="protein sequence ID" value="CAD6189446.1"/>
    <property type="molecule type" value="Genomic_DNA"/>
</dbReference>
<protein>
    <submittedName>
        <fullName evidence="2">Uncharacterized protein</fullName>
    </submittedName>
</protein>
<feature type="region of interest" description="Disordered" evidence="1">
    <location>
        <begin position="247"/>
        <end position="266"/>
    </location>
</feature>
<organism evidence="2 3">
    <name type="scientific">Caenorhabditis auriculariae</name>
    <dbReference type="NCBI Taxonomy" id="2777116"/>
    <lineage>
        <taxon>Eukaryota</taxon>
        <taxon>Metazoa</taxon>
        <taxon>Ecdysozoa</taxon>
        <taxon>Nematoda</taxon>
        <taxon>Chromadorea</taxon>
        <taxon>Rhabditida</taxon>
        <taxon>Rhabditina</taxon>
        <taxon>Rhabditomorpha</taxon>
        <taxon>Rhabditoidea</taxon>
        <taxon>Rhabditidae</taxon>
        <taxon>Peloderinae</taxon>
        <taxon>Caenorhabditis</taxon>
    </lineage>
</organism>